<protein>
    <submittedName>
        <fullName evidence="1">Uncharacterized protein</fullName>
    </submittedName>
</protein>
<gene>
    <name evidence="1" type="ORF">GXM_09394</name>
</gene>
<name>A0A5P8WH10_9NOSO</name>
<proteinExistence type="predicted"/>
<dbReference type="AlphaFoldDB" id="A0A5P8WH10"/>
<evidence type="ECO:0000313" key="1">
    <source>
        <dbReference type="EMBL" id="QFS51900.1"/>
    </source>
</evidence>
<reference evidence="1 2" key="1">
    <citation type="submission" date="2019-10" db="EMBL/GenBank/DDBJ databases">
        <title>Genomic and transcriptomic insights into the perfect genentic adaptation of a filamentous nitrogen-fixing cyanobacterium to rice fields.</title>
        <authorList>
            <person name="Chen Z."/>
        </authorList>
    </citation>
    <scope>NUCLEOTIDE SEQUENCE [LARGE SCALE GENOMIC DNA]</scope>
    <source>
        <strain evidence="1">CCNUC1</strain>
    </source>
</reference>
<organism evidence="1 2">
    <name type="scientific">Nostoc sphaeroides CCNUC1</name>
    <dbReference type="NCBI Taxonomy" id="2653204"/>
    <lineage>
        <taxon>Bacteria</taxon>
        <taxon>Bacillati</taxon>
        <taxon>Cyanobacteriota</taxon>
        <taxon>Cyanophyceae</taxon>
        <taxon>Nostocales</taxon>
        <taxon>Nostocaceae</taxon>
        <taxon>Nostoc</taxon>
    </lineage>
</organism>
<evidence type="ECO:0000313" key="2">
    <source>
        <dbReference type="Proteomes" id="UP000326678"/>
    </source>
</evidence>
<dbReference type="Proteomes" id="UP000326678">
    <property type="component" value="Chromosome Gxm2"/>
</dbReference>
<dbReference type="KEGG" id="nsh:GXM_09394"/>
<accession>A0A5P8WH10</accession>
<dbReference type="EMBL" id="CP045227">
    <property type="protein sequence ID" value="QFS51900.1"/>
    <property type="molecule type" value="Genomic_DNA"/>
</dbReference>
<keyword evidence="2" id="KW-1185">Reference proteome</keyword>
<sequence length="44" mass="5015">MLKNNLTGLGFGLYTVVKLSLPNHLLANRQPKQNWSICMIFARI</sequence>